<protein>
    <submittedName>
        <fullName evidence="1">Uncharacterized protein</fullName>
    </submittedName>
</protein>
<sequence>GRRVSQLDGPSLYRVVNYLLTHTGTLKDRPNIHSYVYTGNVSNIHGKTETSIELEDYEGDITNGSTLRDKIPQTKMEKKAMKNKCRWCEKHGKKGKLWYIGQNTAAFFNAHGIPKDLDNSEKIIMVKNLDMPSYIKLHILEIIYMRMGKPPPIDYKEYIIDGV</sequence>
<gene>
    <name evidence="1" type="ORF">S06H3_11188</name>
</gene>
<name>X1M7X2_9ZZZZ</name>
<accession>X1M7X2</accession>
<proteinExistence type="predicted"/>
<dbReference type="AlphaFoldDB" id="X1M7X2"/>
<reference evidence="1" key="1">
    <citation type="journal article" date="2014" name="Front. Microbiol.">
        <title>High frequency of phylogenetically diverse reductive dehalogenase-homologous genes in deep subseafloor sedimentary metagenomes.</title>
        <authorList>
            <person name="Kawai M."/>
            <person name="Futagami T."/>
            <person name="Toyoda A."/>
            <person name="Takaki Y."/>
            <person name="Nishi S."/>
            <person name="Hori S."/>
            <person name="Arai W."/>
            <person name="Tsubouchi T."/>
            <person name="Morono Y."/>
            <person name="Uchiyama I."/>
            <person name="Ito T."/>
            <person name="Fujiyama A."/>
            <person name="Inagaki F."/>
            <person name="Takami H."/>
        </authorList>
    </citation>
    <scope>NUCLEOTIDE SEQUENCE</scope>
    <source>
        <strain evidence="1">Expedition CK06-06</strain>
    </source>
</reference>
<evidence type="ECO:0000313" key="1">
    <source>
        <dbReference type="EMBL" id="GAI14176.1"/>
    </source>
</evidence>
<feature type="non-terminal residue" evidence="1">
    <location>
        <position position="1"/>
    </location>
</feature>
<organism evidence="1">
    <name type="scientific">marine sediment metagenome</name>
    <dbReference type="NCBI Taxonomy" id="412755"/>
    <lineage>
        <taxon>unclassified sequences</taxon>
        <taxon>metagenomes</taxon>
        <taxon>ecological metagenomes</taxon>
    </lineage>
</organism>
<dbReference type="EMBL" id="BARV01005354">
    <property type="protein sequence ID" value="GAI14176.1"/>
    <property type="molecule type" value="Genomic_DNA"/>
</dbReference>
<comment type="caution">
    <text evidence="1">The sequence shown here is derived from an EMBL/GenBank/DDBJ whole genome shotgun (WGS) entry which is preliminary data.</text>
</comment>